<dbReference type="Proteomes" id="UP000028525">
    <property type="component" value="Unassembled WGS sequence"/>
</dbReference>
<gene>
    <name evidence="1" type="ORF">IO98_15935</name>
</gene>
<evidence type="ECO:0000313" key="2">
    <source>
        <dbReference type="Proteomes" id="UP000028525"/>
    </source>
</evidence>
<dbReference type="RefSeq" id="WP_038282698.1">
    <property type="nucleotide sequence ID" value="NZ_JPME01000018.1"/>
</dbReference>
<organism evidence="1 2">
    <name type="scientific">Lacrimispora celerecrescens</name>
    <dbReference type="NCBI Taxonomy" id="29354"/>
    <lineage>
        <taxon>Bacteria</taxon>
        <taxon>Bacillati</taxon>
        <taxon>Bacillota</taxon>
        <taxon>Clostridia</taxon>
        <taxon>Lachnospirales</taxon>
        <taxon>Lachnospiraceae</taxon>
        <taxon>Lacrimispora</taxon>
    </lineage>
</organism>
<evidence type="ECO:0000313" key="1">
    <source>
        <dbReference type="EMBL" id="KEZ89458.1"/>
    </source>
</evidence>
<dbReference type="STRING" id="29354.IO98_15935"/>
<protein>
    <submittedName>
        <fullName evidence="1">Uncharacterized protein</fullName>
    </submittedName>
</protein>
<sequence length="123" mass="14642">MNRKFDYFKYQRYNNKRKKPWRSLKKAIPHKEGLIISLRKGLLLLILLEAAVFFLPYGETIISNAHEFLPVRRVAEAKEERLVEAFWGRKTGEINEQGITVEWKEGRVKFWQKVERVILQGPD</sequence>
<comment type="caution">
    <text evidence="1">The sequence shown here is derived from an EMBL/GenBank/DDBJ whole genome shotgun (WGS) entry which is preliminary data.</text>
</comment>
<proteinExistence type="predicted"/>
<reference evidence="1 2" key="1">
    <citation type="submission" date="2014-07" db="EMBL/GenBank/DDBJ databases">
        <title>Draft genome of Clostridium celerecrescens 152B isolated from sediments associated with methane hydrate from Krishna Godavari basin.</title>
        <authorList>
            <person name="Honkalas V.S."/>
            <person name="Dabir A.P."/>
            <person name="Arora P."/>
            <person name="Dhakephalkar P.K."/>
        </authorList>
    </citation>
    <scope>NUCLEOTIDE SEQUENCE [LARGE SCALE GENOMIC DNA]</scope>
    <source>
        <strain evidence="1 2">152B</strain>
    </source>
</reference>
<accession>A0A084JKH4</accession>
<dbReference type="AlphaFoldDB" id="A0A084JKH4"/>
<dbReference type="EMBL" id="JPME01000018">
    <property type="protein sequence ID" value="KEZ89458.1"/>
    <property type="molecule type" value="Genomic_DNA"/>
</dbReference>
<dbReference type="OrthoDB" id="1929558at2"/>
<keyword evidence="2" id="KW-1185">Reference proteome</keyword>
<name>A0A084JKH4_9FIRM</name>